<name>A0ABV2TY38_9FLAO</name>
<dbReference type="NCBIfam" id="NF035938">
    <property type="entry name" value="EboA_domain"/>
    <property type="match status" value="1"/>
</dbReference>
<comment type="caution">
    <text evidence="1">The sequence shown here is derived from an EMBL/GenBank/DDBJ whole genome shotgun (WGS) entry which is preliminary data.</text>
</comment>
<reference evidence="1 2" key="1">
    <citation type="submission" date="2024-07" db="EMBL/GenBank/DDBJ databases">
        <title>The genome sequence of type strain Sediminicola luteus GDMCC 1.2596T.</title>
        <authorList>
            <person name="Liu Y."/>
        </authorList>
    </citation>
    <scope>NUCLEOTIDE SEQUENCE [LARGE SCALE GENOMIC DNA]</scope>
    <source>
        <strain evidence="1 2">GDMCC 1.2596</strain>
    </source>
</reference>
<gene>
    <name evidence="1" type="ORF">ABXZ32_12245</name>
</gene>
<evidence type="ECO:0000313" key="2">
    <source>
        <dbReference type="Proteomes" id="UP001549773"/>
    </source>
</evidence>
<protein>
    <submittedName>
        <fullName evidence="1">EboA domain-containing protein</fullName>
    </submittedName>
</protein>
<proteinExistence type="predicted"/>
<evidence type="ECO:0000313" key="1">
    <source>
        <dbReference type="EMBL" id="MET7030174.1"/>
    </source>
</evidence>
<dbReference type="EMBL" id="JBEWYP010000007">
    <property type="protein sequence ID" value="MET7030174.1"/>
    <property type="molecule type" value="Genomic_DNA"/>
</dbReference>
<accession>A0ABV2TY38</accession>
<dbReference type="RefSeq" id="WP_354618966.1">
    <property type="nucleotide sequence ID" value="NZ_JBEWYP010000007.1"/>
</dbReference>
<dbReference type="InterPro" id="IPR047715">
    <property type="entry name" value="EboA_dom"/>
</dbReference>
<dbReference type="Proteomes" id="UP001549773">
    <property type="component" value="Unassembled WGS sequence"/>
</dbReference>
<keyword evidence="2" id="KW-1185">Reference proteome</keyword>
<organism evidence="1 2">
    <name type="scientific">Sediminicola luteus</name>
    <dbReference type="NCBI Taxonomy" id="319238"/>
    <lineage>
        <taxon>Bacteria</taxon>
        <taxon>Pseudomonadati</taxon>
        <taxon>Bacteroidota</taxon>
        <taxon>Flavobacteriia</taxon>
        <taxon>Flavobacteriales</taxon>
        <taxon>Flavobacteriaceae</taxon>
        <taxon>Sediminicola</taxon>
    </lineage>
</organism>
<sequence length="284" mass="32748">MSIENVSQELAKTLHLHLDNDHLKWMEGKIDSIIEDKSSKDLYLTYSLMASKINPIPLDKMPSGENKVVQYLEAQNANLLQIGRVYLLIRVLEADENFFFNKVENIIQVSDTGELETFLKFLVLMPNSGNYRNVAVEALRTNIATIFDAISLNNPYPSMFFNDQQWNQMYLKAAFMERDLSLITDIEARANKDLVRIISDYAHERWAASRKVDPYFWRPVGRFLNDTLVEDMNRLFLSEDEKENMAAALACSISENPKAKALLENYPQIKNKLDQGLISWSKIN</sequence>